<keyword evidence="1" id="KW-1133">Transmembrane helix</keyword>
<evidence type="ECO:0000313" key="2">
    <source>
        <dbReference type="EMBL" id="VBB48600.1"/>
    </source>
</evidence>
<reference evidence="2" key="1">
    <citation type="submission" date="2018-07" db="EMBL/GenBank/DDBJ databases">
        <authorList>
            <consortium name="Genoscope - CEA"/>
            <person name="William W."/>
        </authorList>
    </citation>
    <scope>NUCLEOTIDE SEQUENCE</scope>
    <source>
        <strain evidence="2">IK1</strain>
    </source>
</reference>
<sequence length="372" mass="43316">MENQNNQSKINILKTIYLPILISIGILFSIYSLLNYLIIIKYKLIEPNVGLVKFFIPILLTVVLSYFYIRPKINFIVFKNGDKKGDLTYLFIFIIAIPFIIFQHYLDTKGGELTQVKHIYEIVSKPKTKYYQIEDFFLLRKFGSLWVSSDVTGRYGTELSVTASLVCPLVDTVFNYNKEETWKVWFAKNYHKTFNYKKSETMAGQNEINEFIDKSVMDFKLSDFSQEHFFSRISNSDERKNYVSAIERFPFGTKLSKEVVILRQEKGDYNTRNGSSLFWFLGTFLLGQIIVLFIILNHKLNKKSLLKYEKLNSSDKIKNALGFLIFLVPNKKSYVTPILFDINIIVFLLMVFSGVSIIHPNTKELLNWGGII</sequence>
<name>A0A653AKJ9_9BACT</name>
<keyword evidence="1" id="KW-0812">Transmembrane</keyword>
<feature type="transmembrane region" description="Helical" evidence="1">
    <location>
        <begin position="277"/>
        <end position="296"/>
    </location>
</feature>
<keyword evidence="1" id="KW-0472">Membrane</keyword>
<proteinExistence type="predicted"/>
<gene>
    <name evidence="2" type="ORF">TRIP_D450055</name>
</gene>
<feature type="transmembrane region" description="Helical" evidence="1">
    <location>
        <begin position="338"/>
        <end position="358"/>
    </location>
</feature>
<dbReference type="AlphaFoldDB" id="A0A653AKJ9"/>
<feature type="transmembrane region" description="Helical" evidence="1">
    <location>
        <begin position="51"/>
        <end position="69"/>
    </location>
</feature>
<accession>A0A653AKJ9</accession>
<evidence type="ECO:0000256" key="1">
    <source>
        <dbReference type="SAM" id="Phobius"/>
    </source>
</evidence>
<feature type="transmembrane region" description="Helical" evidence="1">
    <location>
        <begin position="89"/>
        <end position="106"/>
    </location>
</feature>
<organism evidence="2">
    <name type="scientific">uncultured Paludibacter sp</name>
    <dbReference type="NCBI Taxonomy" id="497635"/>
    <lineage>
        <taxon>Bacteria</taxon>
        <taxon>Pseudomonadati</taxon>
        <taxon>Bacteroidota</taxon>
        <taxon>Bacteroidia</taxon>
        <taxon>Bacteroidales</taxon>
        <taxon>Paludibacteraceae</taxon>
        <taxon>Paludibacter</taxon>
        <taxon>environmental samples</taxon>
    </lineage>
</organism>
<dbReference type="EMBL" id="UPXZ01000040">
    <property type="protein sequence ID" value="VBB48600.1"/>
    <property type="molecule type" value="Genomic_DNA"/>
</dbReference>
<feature type="transmembrane region" description="Helical" evidence="1">
    <location>
        <begin position="16"/>
        <end position="39"/>
    </location>
</feature>
<protein>
    <submittedName>
        <fullName evidence="2">Uncharacterized protein</fullName>
    </submittedName>
</protein>